<gene>
    <name evidence="3" type="ORF">PQ465_03845</name>
</gene>
<evidence type="ECO:0000313" key="3">
    <source>
        <dbReference type="EMBL" id="WDF69514.1"/>
    </source>
</evidence>
<dbReference type="EMBL" id="CP117880">
    <property type="protein sequence ID" value="WDF69514.1"/>
    <property type="molecule type" value="Genomic_DNA"/>
</dbReference>
<feature type="domain" description="Glycosyltransferase 2-like" evidence="2">
    <location>
        <begin position="18"/>
        <end position="149"/>
    </location>
</feature>
<evidence type="ECO:0000259" key="2">
    <source>
        <dbReference type="Pfam" id="PF00535"/>
    </source>
</evidence>
<dbReference type="Pfam" id="PF00535">
    <property type="entry name" value="Glycos_transf_2"/>
    <property type="match status" value="1"/>
</dbReference>
<dbReference type="SUPFAM" id="SSF53448">
    <property type="entry name" value="Nucleotide-diphospho-sugar transferases"/>
    <property type="match status" value="1"/>
</dbReference>
<dbReference type="PANTHER" id="PTHR43630:SF2">
    <property type="entry name" value="GLYCOSYLTRANSFERASE"/>
    <property type="match status" value="1"/>
</dbReference>
<evidence type="ECO:0000313" key="4">
    <source>
        <dbReference type="Proteomes" id="UP001221558"/>
    </source>
</evidence>
<dbReference type="GO" id="GO:0016757">
    <property type="term" value="F:glycosyltransferase activity"/>
    <property type="evidence" value="ECO:0007669"/>
    <property type="project" value="UniProtKB-KW"/>
</dbReference>
<proteinExistence type="inferred from homology"/>
<keyword evidence="4" id="KW-1185">Reference proteome</keyword>
<dbReference type="Proteomes" id="UP001221558">
    <property type="component" value="Chromosome"/>
</dbReference>
<name>A0ABY7WIS2_9SPHI</name>
<dbReference type="PANTHER" id="PTHR43630">
    <property type="entry name" value="POLY-BETA-1,6-N-ACETYL-D-GLUCOSAMINE SYNTHASE"/>
    <property type="match status" value="1"/>
</dbReference>
<sequence>MSFFSFFRPSLPAITYAITVCNEHDELELLLSSLIGRIAARDEIVVLQDVTVEDQGVTNVIKRYESNLLHVTAKLEGDFAKFKNNLLKYAKGDYLFQIDADELPSDYLLTNLAKFLRKNKKVDCYAVSRINVVDNISADHLTRWNWSQNKDGYINYPDFQMRLFKLKGSSEIYWVNKVHERLTGYNRLMDLPIDDYRFSLLHRKDIAKQEKQNDFYETIG</sequence>
<dbReference type="RefSeq" id="WP_274268227.1">
    <property type="nucleotide sequence ID" value="NZ_CP117880.1"/>
</dbReference>
<accession>A0ABY7WIS2</accession>
<keyword evidence="3" id="KW-0328">Glycosyltransferase</keyword>
<comment type="similarity">
    <text evidence="1">Belongs to the glycosyltransferase 2 family. WaaE/KdtX subfamily.</text>
</comment>
<dbReference type="EC" id="2.4.-.-" evidence="3"/>
<reference evidence="3 4" key="1">
    <citation type="submission" date="2023-02" db="EMBL/GenBank/DDBJ databases">
        <title>Genome sequence of Sphingobacterium sp. KACC 22765.</title>
        <authorList>
            <person name="Kim S."/>
            <person name="Heo J."/>
            <person name="Kwon S.-W."/>
        </authorList>
    </citation>
    <scope>NUCLEOTIDE SEQUENCE [LARGE SCALE GENOMIC DNA]</scope>
    <source>
        <strain evidence="3 4">KACC 22765</strain>
    </source>
</reference>
<protein>
    <submittedName>
        <fullName evidence="3">Glycosyltransferase</fullName>
        <ecNumber evidence="3">2.4.-.-</ecNumber>
    </submittedName>
</protein>
<evidence type="ECO:0000256" key="1">
    <source>
        <dbReference type="ARBA" id="ARBA00038494"/>
    </source>
</evidence>
<keyword evidence="3" id="KW-0808">Transferase</keyword>
<dbReference type="Gene3D" id="3.90.550.10">
    <property type="entry name" value="Spore Coat Polysaccharide Biosynthesis Protein SpsA, Chain A"/>
    <property type="match status" value="1"/>
</dbReference>
<organism evidence="3 4">
    <name type="scientific">Sphingobacterium oryzagri</name>
    <dbReference type="NCBI Taxonomy" id="3025669"/>
    <lineage>
        <taxon>Bacteria</taxon>
        <taxon>Pseudomonadati</taxon>
        <taxon>Bacteroidota</taxon>
        <taxon>Sphingobacteriia</taxon>
        <taxon>Sphingobacteriales</taxon>
        <taxon>Sphingobacteriaceae</taxon>
        <taxon>Sphingobacterium</taxon>
    </lineage>
</organism>
<dbReference type="InterPro" id="IPR029044">
    <property type="entry name" value="Nucleotide-diphossugar_trans"/>
</dbReference>
<dbReference type="InterPro" id="IPR001173">
    <property type="entry name" value="Glyco_trans_2-like"/>
</dbReference>